<dbReference type="KEGG" id="apuu:APUU_50238S"/>
<evidence type="ECO:0000313" key="1">
    <source>
        <dbReference type="EMBL" id="BCS25527.1"/>
    </source>
</evidence>
<dbReference type="Gene3D" id="3.80.10.10">
    <property type="entry name" value="Ribonuclease Inhibitor"/>
    <property type="match status" value="1"/>
</dbReference>
<dbReference type="EMBL" id="AP024447">
    <property type="protein sequence ID" value="BCS25527.1"/>
    <property type="molecule type" value="Genomic_DNA"/>
</dbReference>
<keyword evidence="2" id="KW-1185">Reference proteome</keyword>
<name>A0A7R8AP25_9EURO</name>
<sequence length="387" mass="44003">MASQNEPKTTGLGDLPQELYDKIANHVIDGNLDKGTKRDLRGLMTVNKQFYNSCTRLVYKTVELRLRSSEPYIPGSIQRLSKSERRQFVQHIDLVSLSSSIWPNTAAKMQAIREIPTVLARFPALKSLHVDLGFMFPHPPRPSGLGPVVELDNEEVELPAQPLGGAFQLYPNGIQALCLHRSFFMSGWSYDHTRDLARIMPSLRFFKFDGGLFPWHSWEGQAWEGQVLETLRYAKRLEVLSIQSVTQVLRNCIKYLPRDIPLRHLEISQVILPPSDLVSIARFAHSLEVLEIHAVEITDGTWEEVFNSLCALRRLTVFRGKMFVYKVNVFPDHEADSARQVAAFNRFMKQVLVNRDRLGINATYQGSSLLAARRGGRCTLGETPLCW</sequence>
<dbReference type="Proteomes" id="UP000654913">
    <property type="component" value="Chromosome 5"/>
</dbReference>
<dbReference type="SUPFAM" id="SSF52047">
    <property type="entry name" value="RNI-like"/>
    <property type="match status" value="1"/>
</dbReference>
<gene>
    <name evidence="1" type="ORF">APUU_50238S</name>
</gene>
<evidence type="ECO:0008006" key="3">
    <source>
        <dbReference type="Google" id="ProtNLM"/>
    </source>
</evidence>
<reference evidence="1" key="1">
    <citation type="submission" date="2021-01" db="EMBL/GenBank/DDBJ databases">
        <authorList>
            <consortium name="Aspergillus puulaauensis MK2 genome sequencing consortium"/>
            <person name="Kazuki M."/>
            <person name="Futagami T."/>
        </authorList>
    </citation>
    <scope>NUCLEOTIDE SEQUENCE</scope>
    <source>
        <strain evidence="1">MK2</strain>
    </source>
</reference>
<proteinExistence type="predicted"/>
<dbReference type="RefSeq" id="XP_041557721.1">
    <property type="nucleotide sequence ID" value="XM_041705213.1"/>
</dbReference>
<organism evidence="1 2">
    <name type="scientific">Aspergillus puulaauensis</name>
    <dbReference type="NCBI Taxonomy" id="1220207"/>
    <lineage>
        <taxon>Eukaryota</taxon>
        <taxon>Fungi</taxon>
        <taxon>Dikarya</taxon>
        <taxon>Ascomycota</taxon>
        <taxon>Pezizomycotina</taxon>
        <taxon>Eurotiomycetes</taxon>
        <taxon>Eurotiomycetidae</taxon>
        <taxon>Eurotiales</taxon>
        <taxon>Aspergillaceae</taxon>
        <taxon>Aspergillus</taxon>
    </lineage>
</organism>
<protein>
    <recommendedName>
        <fullName evidence="3">F-box domain-containing protein</fullName>
    </recommendedName>
</protein>
<accession>A0A7R8AP25</accession>
<dbReference type="OrthoDB" id="4505556at2759"/>
<evidence type="ECO:0000313" key="2">
    <source>
        <dbReference type="Proteomes" id="UP000654913"/>
    </source>
</evidence>
<dbReference type="GeneID" id="64975532"/>
<reference evidence="1" key="2">
    <citation type="submission" date="2021-02" db="EMBL/GenBank/DDBJ databases">
        <title>Aspergillus puulaauensis MK2 genome sequence.</title>
        <authorList>
            <person name="Futagami T."/>
            <person name="Mori K."/>
            <person name="Kadooka C."/>
            <person name="Tanaka T."/>
        </authorList>
    </citation>
    <scope>NUCLEOTIDE SEQUENCE</scope>
    <source>
        <strain evidence="1">MK2</strain>
    </source>
</reference>
<dbReference type="InterPro" id="IPR032675">
    <property type="entry name" value="LRR_dom_sf"/>
</dbReference>
<dbReference type="AlphaFoldDB" id="A0A7R8AP25"/>